<dbReference type="Pfam" id="PF00682">
    <property type="entry name" value="HMGL-like"/>
    <property type="match status" value="1"/>
</dbReference>
<gene>
    <name evidence="8" type="ORF">FOXYS1_2377</name>
</gene>
<dbReference type="CDD" id="cd06558">
    <property type="entry name" value="crotonase-like"/>
    <property type="match status" value="1"/>
</dbReference>
<dbReference type="Pfam" id="PF13193">
    <property type="entry name" value="AMP-binding_C"/>
    <property type="match status" value="1"/>
</dbReference>
<dbReference type="GO" id="GO:0044283">
    <property type="term" value="P:small molecule biosynthetic process"/>
    <property type="evidence" value="ECO:0007669"/>
    <property type="project" value="UniProtKB-ARBA"/>
</dbReference>
<evidence type="ECO:0000313" key="9">
    <source>
        <dbReference type="Proteomes" id="UP000558688"/>
    </source>
</evidence>
<dbReference type="Gene3D" id="3.40.50.10540">
    <property type="entry name" value="Crotonobetainyl-coa:carnitine coa-transferase, domain 1"/>
    <property type="match status" value="1"/>
</dbReference>
<evidence type="ECO:0000256" key="1">
    <source>
        <dbReference type="ARBA" id="ARBA00005143"/>
    </source>
</evidence>
<dbReference type="InterPro" id="IPR025110">
    <property type="entry name" value="AMP-bd_C"/>
</dbReference>
<name>A0A8H5EMV1_FUSOX</name>
<dbReference type="CDD" id="cd07938">
    <property type="entry name" value="DRE_TIM_HMGL"/>
    <property type="match status" value="1"/>
</dbReference>
<dbReference type="InterPro" id="IPR013785">
    <property type="entry name" value="Aldolase_TIM"/>
</dbReference>
<dbReference type="InterPro" id="IPR023606">
    <property type="entry name" value="CoA-Trfase_III_dom_1_sf"/>
</dbReference>
<dbReference type="Pfam" id="PF02515">
    <property type="entry name" value="CoA_transf_3"/>
    <property type="match status" value="1"/>
</dbReference>
<dbReference type="GO" id="GO:0006629">
    <property type="term" value="P:lipid metabolic process"/>
    <property type="evidence" value="ECO:0007669"/>
    <property type="project" value="InterPro"/>
</dbReference>
<dbReference type="InterPro" id="IPR029045">
    <property type="entry name" value="ClpP/crotonase-like_dom_sf"/>
</dbReference>
<sequence>MHRVNIRPCSYAKGITWTARWELSNRPSRVRSFSKQSTTDNAQSPGALTGLKILDISRVLAAPFCTQILADYGADVIKVETVGKGDDTRHWMMPGETEKWKKAAGPISNYFSAVNRNKRSITLDLKQREGKEILKKLAGNADVLIENFKPGTMDRLGLGYESLQKENPRLIYASISGYGTTGPYANRGGYDPIAAAEAGLLHITGERYGSPVRTGIGMVDMATGLYLHGAILAAVYARDRDGTGQRVDTSLFEAQISLLTNVGLSWLNLGIEAQRWGCQHPSIAPYDAFQTKDAYLVCGATNDAQFVALCKLLGLEDLITDERFATNPKRVENRHLLGPIFNQVFLTRTTKEWVSVFDKTDCSTGYDIPCETGRGGVGRDTTHWAGGEVQSNEDELAASTSSPWGTYVGLTSSTMNPPAKTALWSPQNLNETNAVKFINHVNETYGLRLQTYEDLYKWSVGDETINHFWTQAYAWLKIPSSGTDDLTGEVACFNPNDSLSNLMFPPPKFFPTATLNIAELIFRGRKDTDIAIYFSRESLSDIEKVTWASLRERVRKLRSALVNSGVVAGDVVAAVISNSVDAIVICLAALSVGALWSSTSCDMGVGGIVDRYSQIRPKIVFADQGYVYAGKIIDLSDRIRQWSSELRERSDMLAQVVVIPNPNLNSIPLHQPNTYTLENFLKADRGDQLLFEIIPFSHPAFILFSSGTVCVTKAIEKIERLIMTHRLAHQSGVALKAKVDSVIQHDIRKTDIVFQYTTTSWIMWVLNLMNLSCGAAMLLYDGSPFHPRPSTLLELAQAFKVSVFGTSPRYLSTLKGLGITPRRDFDLSRLRIMLSTGSVLSAELYEWFYSIAFPPSAQLISMSGGTDIAGCFVCGTPMLPVYAGEIQCKALGMAVDIYDSGTDEHVSVEELGAPGKDGYKQYKASYFERYGPSVWCQGDFVQRSPATGGIFMLGRSDGVLNPSGVRFGSAEIYAVIETIPEVLDSICVGQKREVDLNERVLLFVKIRPGASLTSHLKSQINSAIRDRYSPRHVPAYIFEVDDIPYTANGKKCEINVKHAINGNKFAVAGSVANPAALKVYEKYRDLPVEGPRKTSIPTATKVELIRRLADTGLINIEATSFVSPKWVPQLADGAEVMKEILARPGHIYQSRQMNYPVLAPNLKGLENASRAGAKEIVVFASVTEAFSKANQNCTVEEALQQCEAVTKKALSLGIRVRGVISCIFSDPFSGPTSPSAVLPVVKRLLEMGCYEVGLGDTLGVGTPKKVQDVLDKLLAEISPNRLAGHFHDTYGQGIANIVRAYEMGLRKFDSSVAGLGGCPYAPGARGNVATEDVIYTLENSGISTGVDLNKLCNVGHWISKEIGIPYGSRAGAALVAKRSNTISSSGTPKPTPPKQHRSWKIVEDTGEYRVSRSGTALKVTLTRPKNGNALTDSMLEGLTVLFKKLPQDPYVYHLVIESEGKFFCTGMDLSGNTDTANGSDDGSYYAKVAALYEALDHVPQTTIAVVDGPCFGGGVGLAFTCDVRLVSPKARWTLSEIKIGVSPAVISKYLVREWGASIAREGMLSGREICPEELARVGAVHGISSDEASLTTLLDNYLDQLDKCAPRSAAINKELTRMAWLSPDSEKQASLVKRTFANMMVPGSEGEHGIRQFQKKVKSFSWKDFWGNKSPLEKSIY</sequence>
<dbReference type="Proteomes" id="UP000558688">
    <property type="component" value="Unassembled WGS sequence"/>
</dbReference>
<keyword evidence="4" id="KW-0479">Metal-binding</keyword>
<dbReference type="PANTHER" id="PTHR42921:SF4">
    <property type="entry name" value="ACETOACETYL-COA SYNTHASE (AFU_ORTHOLOGUE AFUA_8G04770)"/>
    <property type="match status" value="1"/>
</dbReference>
<protein>
    <recommendedName>
        <fullName evidence="3">hydroxymethylglutaryl-CoA lyase</fullName>
        <ecNumber evidence="3">4.1.3.4</ecNumber>
    </recommendedName>
</protein>
<dbReference type="EMBL" id="JAAFOW010000343">
    <property type="protein sequence ID" value="KAF5266765.1"/>
    <property type="molecule type" value="Genomic_DNA"/>
</dbReference>
<evidence type="ECO:0000256" key="3">
    <source>
        <dbReference type="ARBA" id="ARBA00012910"/>
    </source>
</evidence>
<dbReference type="SUPFAM" id="SSF52096">
    <property type="entry name" value="ClpP/crotonase"/>
    <property type="match status" value="1"/>
</dbReference>
<dbReference type="SUPFAM" id="SSF51569">
    <property type="entry name" value="Aldolase"/>
    <property type="match status" value="1"/>
</dbReference>
<dbReference type="FunFam" id="3.20.20.70:FF:000071">
    <property type="entry name" value="Hydroxymethylglutaryl-CoA lyase"/>
    <property type="match status" value="1"/>
</dbReference>
<dbReference type="NCBIfam" id="TIGR01217">
    <property type="entry name" value="ac_ac_CoA_syn"/>
    <property type="match status" value="1"/>
</dbReference>
<dbReference type="Gene3D" id="3.30.300.30">
    <property type="match status" value="1"/>
</dbReference>
<dbReference type="InterPro" id="IPR042099">
    <property type="entry name" value="ANL_N_sf"/>
</dbReference>
<accession>A0A8H5EMV1</accession>
<dbReference type="InterPro" id="IPR001753">
    <property type="entry name" value="Enoyl-CoA_hydra/iso"/>
</dbReference>
<evidence type="ECO:0000256" key="4">
    <source>
        <dbReference type="ARBA" id="ARBA00022723"/>
    </source>
</evidence>
<dbReference type="InterPro" id="IPR003673">
    <property type="entry name" value="CoA-Trfase_fam_III"/>
</dbReference>
<dbReference type="GO" id="GO:0046872">
    <property type="term" value="F:metal ion binding"/>
    <property type="evidence" value="ECO:0007669"/>
    <property type="project" value="UniProtKB-KW"/>
</dbReference>
<organism evidence="8 9">
    <name type="scientific">Fusarium oxysporum</name>
    <name type="common">Fusarium vascular wilt</name>
    <dbReference type="NCBI Taxonomy" id="5507"/>
    <lineage>
        <taxon>Eukaryota</taxon>
        <taxon>Fungi</taxon>
        <taxon>Dikarya</taxon>
        <taxon>Ascomycota</taxon>
        <taxon>Pezizomycotina</taxon>
        <taxon>Sordariomycetes</taxon>
        <taxon>Hypocreomycetidae</taxon>
        <taxon>Hypocreales</taxon>
        <taxon>Nectriaceae</taxon>
        <taxon>Fusarium</taxon>
        <taxon>Fusarium oxysporum species complex</taxon>
    </lineage>
</organism>
<dbReference type="PROSITE" id="PS01062">
    <property type="entry name" value="HMG_COA_LYASE"/>
    <property type="match status" value="1"/>
</dbReference>
<dbReference type="NCBIfam" id="NF004283">
    <property type="entry name" value="PRK05692.1"/>
    <property type="match status" value="1"/>
</dbReference>
<dbReference type="PANTHER" id="PTHR42921">
    <property type="entry name" value="ACETOACETYL-COA SYNTHETASE"/>
    <property type="match status" value="1"/>
</dbReference>
<proteinExistence type="inferred from homology"/>
<keyword evidence="5" id="KW-0456">Lyase</keyword>
<dbReference type="UniPathway" id="UPA00896">
    <property type="reaction ID" value="UER00863"/>
</dbReference>
<dbReference type="SUPFAM" id="SSF89796">
    <property type="entry name" value="CoA-transferase family III (CaiB/BaiF)"/>
    <property type="match status" value="1"/>
</dbReference>
<dbReference type="InterPro" id="IPR005914">
    <property type="entry name" value="Acac_CoA_synth"/>
</dbReference>
<dbReference type="GO" id="GO:0004419">
    <property type="term" value="F:hydroxymethylglutaryl-CoA lyase activity"/>
    <property type="evidence" value="ECO:0007669"/>
    <property type="project" value="UniProtKB-EC"/>
</dbReference>
<dbReference type="Pfam" id="PF00378">
    <property type="entry name" value="ECH_1"/>
    <property type="match status" value="1"/>
</dbReference>
<dbReference type="SUPFAM" id="SSF56801">
    <property type="entry name" value="Acetyl-CoA synthetase-like"/>
    <property type="match status" value="1"/>
</dbReference>
<comment type="pathway">
    <text evidence="1">Metabolic intermediate metabolism; (S)-3-hydroxy-3-methylglutaryl-CoA degradation; acetoacetate from (S)-3-hydroxy-3-methylglutaryl-CoA: step 1/1.</text>
</comment>
<evidence type="ECO:0000313" key="8">
    <source>
        <dbReference type="EMBL" id="KAF5266765.1"/>
    </source>
</evidence>
<evidence type="ECO:0000259" key="7">
    <source>
        <dbReference type="PROSITE" id="PS50991"/>
    </source>
</evidence>
<dbReference type="Gene3D" id="3.40.50.12780">
    <property type="entry name" value="N-terminal domain of ligase-like"/>
    <property type="match status" value="1"/>
</dbReference>
<reference evidence="8" key="1">
    <citation type="submission" date="2020-02" db="EMBL/GenBank/DDBJ databases">
        <title>Identification and distribution of gene clusters putatively required for synthesis of sphingolipid metabolism inhibitors in phylogenetically diverse species of the filamentous fungus Fusarium.</title>
        <authorList>
            <person name="Kim H.-S."/>
            <person name="Busman M."/>
            <person name="Brown D.W."/>
            <person name="Divon H."/>
            <person name="Uhlig S."/>
            <person name="Proctor R.H."/>
        </authorList>
    </citation>
    <scope>NUCLEOTIDE SEQUENCE [LARGE SCALE GENOMIC DNA]</scope>
    <source>
        <strain evidence="8">NRRL 39464</strain>
    </source>
</reference>
<dbReference type="Gene3D" id="3.30.1540.10">
    <property type="entry name" value="formyl-coa transferase, domain 3"/>
    <property type="match status" value="1"/>
</dbReference>
<evidence type="ECO:0000256" key="6">
    <source>
        <dbReference type="ARBA" id="ARBA00049877"/>
    </source>
</evidence>
<evidence type="ECO:0000256" key="2">
    <source>
        <dbReference type="ARBA" id="ARBA00008383"/>
    </source>
</evidence>
<dbReference type="InterPro" id="IPR045851">
    <property type="entry name" value="AMP-bd_C_sf"/>
</dbReference>
<dbReference type="Gene3D" id="3.90.226.10">
    <property type="entry name" value="2-enoyl-CoA Hydratase, Chain A, domain 1"/>
    <property type="match status" value="1"/>
</dbReference>
<dbReference type="GO" id="GO:0030729">
    <property type="term" value="F:acetoacetate-CoA ligase activity"/>
    <property type="evidence" value="ECO:0007669"/>
    <property type="project" value="InterPro"/>
</dbReference>
<dbReference type="EC" id="4.1.3.4" evidence="3"/>
<dbReference type="PROSITE" id="PS50991">
    <property type="entry name" value="PYR_CT"/>
    <property type="match status" value="1"/>
</dbReference>
<comment type="catalytic activity">
    <reaction evidence="6">
        <text>(3S)-3-hydroxy-3-methylglutaryl-CoA = acetoacetate + acetyl-CoA</text>
        <dbReference type="Rhea" id="RHEA:24404"/>
        <dbReference type="ChEBI" id="CHEBI:13705"/>
        <dbReference type="ChEBI" id="CHEBI:43074"/>
        <dbReference type="ChEBI" id="CHEBI:57288"/>
        <dbReference type="EC" id="4.1.3.4"/>
    </reaction>
</comment>
<dbReference type="InterPro" id="IPR000138">
    <property type="entry name" value="HMG_CoA_lyase_AS"/>
</dbReference>
<comment type="caution">
    <text evidence="8">The sequence shown here is derived from an EMBL/GenBank/DDBJ whole genome shotgun (WGS) entry which is preliminary data.</text>
</comment>
<feature type="domain" description="Pyruvate carboxyltransferase" evidence="7">
    <location>
        <begin position="1078"/>
        <end position="1352"/>
    </location>
</feature>
<dbReference type="InterPro" id="IPR000891">
    <property type="entry name" value="PYR_CT"/>
</dbReference>
<dbReference type="Gene3D" id="3.20.20.70">
    <property type="entry name" value="Aldolase class I"/>
    <property type="match status" value="1"/>
</dbReference>
<dbReference type="InterPro" id="IPR044855">
    <property type="entry name" value="CoA-Trfase_III_dom3_sf"/>
</dbReference>
<evidence type="ECO:0000256" key="5">
    <source>
        <dbReference type="ARBA" id="ARBA00023239"/>
    </source>
</evidence>
<dbReference type="InterPro" id="IPR000873">
    <property type="entry name" value="AMP-dep_synth/lig_dom"/>
</dbReference>
<dbReference type="Pfam" id="PF00501">
    <property type="entry name" value="AMP-binding"/>
    <property type="match status" value="1"/>
</dbReference>
<comment type="similarity">
    <text evidence="2">Belongs to the CoA-transferase III family.</text>
</comment>